<gene>
    <name evidence="6" type="ORF">EZV76_12650</name>
</gene>
<evidence type="ECO:0000256" key="1">
    <source>
        <dbReference type="ARBA" id="ARBA00001966"/>
    </source>
</evidence>
<comment type="caution">
    <text evidence="6">The sequence shown here is derived from an EMBL/GenBank/DDBJ whole genome shotgun (WGS) entry which is preliminary data.</text>
</comment>
<dbReference type="Gene3D" id="3.20.20.70">
    <property type="entry name" value="Aldolase class I"/>
    <property type="match status" value="1"/>
</dbReference>
<keyword evidence="2" id="KW-0949">S-adenosyl-L-methionine</keyword>
<dbReference type="SUPFAM" id="SSF47781">
    <property type="entry name" value="RuvA domain 2-like"/>
    <property type="match status" value="1"/>
</dbReference>
<dbReference type="InterPro" id="IPR051675">
    <property type="entry name" value="Endo/Exo/Phosphatase_dom_1"/>
</dbReference>
<evidence type="ECO:0000256" key="4">
    <source>
        <dbReference type="ARBA" id="ARBA00023004"/>
    </source>
</evidence>
<dbReference type="SUPFAM" id="SSF102114">
    <property type="entry name" value="Radical SAM enzymes"/>
    <property type="match status" value="1"/>
</dbReference>
<dbReference type="OrthoDB" id="9801154at2"/>
<dbReference type="PANTHER" id="PTHR21180">
    <property type="entry name" value="ENDONUCLEASE/EXONUCLEASE/PHOSPHATASE FAMILY DOMAIN-CONTAINING PROTEIN 1"/>
    <property type="match status" value="1"/>
</dbReference>
<dbReference type="EMBL" id="SNTZ01000007">
    <property type="protein sequence ID" value="THV58312.1"/>
    <property type="molecule type" value="Genomic_DNA"/>
</dbReference>
<dbReference type="InterPro" id="IPR007197">
    <property type="entry name" value="rSAM"/>
</dbReference>
<evidence type="ECO:0000256" key="2">
    <source>
        <dbReference type="ARBA" id="ARBA00022691"/>
    </source>
</evidence>
<dbReference type="Proteomes" id="UP000310406">
    <property type="component" value="Unassembled WGS sequence"/>
</dbReference>
<accession>A0A4S8RKT2</accession>
<dbReference type="NCBIfam" id="TIGR03916">
    <property type="entry name" value="rSAM_link_UDG"/>
    <property type="match status" value="1"/>
</dbReference>
<dbReference type="GO" id="GO:0051536">
    <property type="term" value="F:iron-sulfur cluster binding"/>
    <property type="evidence" value="ECO:0007669"/>
    <property type="project" value="UniProtKB-KW"/>
</dbReference>
<keyword evidence="7" id="KW-1185">Reference proteome</keyword>
<keyword evidence="3" id="KW-0479">Metal-binding</keyword>
<organism evidence="6 7">
    <name type="scientific">Flagellimonas alvinocaridis</name>
    <dbReference type="NCBI Taxonomy" id="2530200"/>
    <lineage>
        <taxon>Bacteria</taxon>
        <taxon>Pseudomonadati</taxon>
        <taxon>Bacteroidota</taxon>
        <taxon>Flavobacteriia</taxon>
        <taxon>Flavobacteriales</taxon>
        <taxon>Flavobacteriaceae</taxon>
        <taxon>Flagellimonas</taxon>
    </lineage>
</organism>
<dbReference type="SFLD" id="SFLDS00029">
    <property type="entry name" value="Radical_SAM"/>
    <property type="match status" value="1"/>
</dbReference>
<comment type="cofactor">
    <cofactor evidence="1">
        <name>[4Fe-4S] cluster</name>
        <dbReference type="ChEBI" id="CHEBI:49883"/>
    </cofactor>
</comment>
<reference evidence="6 7" key="1">
    <citation type="submission" date="2019-03" db="EMBL/GenBank/DDBJ databases">
        <title>Muricauda SCR12 sp.nov, a marine bacterium isolated from Pacific Ocean:the Okinawa trough.</title>
        <authorList>
            <person name="Liu L."/>
        </authorList>
    </citation>
    <scope>NUCLEOTIDE SEQUENCE [LARGE SCALE GENOMIC DNA]</scope>
    <source>
        <strain evidence="6 7">SCR12</strain>
    </source>
</reference>
<keyword evidence="5" id="KW-0411">Iron-sulfur</keyword>
<protein>
    <submittedName>
        <fullName evidence="6">Putative DNA modification/repair radical SAM protein</fullName>
    </submittedName>
</protein>
<dbReference type="AlphaFoldDB" id="A0A4S8RKT2"/>
<sequence length="420" mass="48314">MNFERIREKLNILADAAKYDVSCASSGSDRTNKSQGLGNASKMGICHSYTEDGRCISLLKILLTNHCIFDCAYCVTRKSNDVQRAAFKIQEVVDLTINFYRRNYIEGLFLSSGIFKNADYTMERLVTVAKKLREEENFNGYIHLKSIPGASDELMYEAGLYADRLSVNIEVPTISGLKLLAPDKKHEDFTKPMLKVKNEIVRYKAERKIIKSTPKYAPAGQSTQMIVGASGETDKDIMYSAVHYYKNYQMRRVYYSGYVPVADDMRLPAIGSQVTMLRENRLYQTDWLLRFYGFAINEILNKEHPNLDMDVDPKLSWALRNLHHFPVDVNSADKALLARIPGIGMRSVDKILKARRFRKLNWDHLKKIGVALNRAQYFMVCDSRHWERRDLDAEKIKGMILQTSTGKFRNQYSTQLSLFN</sequence>
<dbReference type="InterPro" id="IPR058240">
    <property type="entry name" value="rSAM_sf"/>
</dbReference>
<proteinExistence type="predicted"/>
<dbReference type="GO" id="GO:0046872">
    <property type="term" value="F:metal ion binding"/>
    <property type="evidence" value="ECO:0007669"/>
    <property type="project" value="UniProtKB-KW"/>
</dbReference>
<dbReference type="PANTHER" id="PTHR21180:SF9">
    <property type="entry name" value="TYPE II SECRETION SYSTEM PROTEIN K"/>
    <property type="match status" value="1"/>
</dbReference>
<dbReference type="InterPro" id="IPR013785">
    <property type="entry name" value="Aldolase_TIM"/>
</dbReference>
<evidence type="ECO:0000256" key="3">
    <source>
        <dbReference type="ARBA" id="ARBA00022723"/>
    </source>
</evidence>
<dbReference type="InterPro" id="IPR010994">
    <property type="entry name" value="RuvA_2-like"/>
</dbReference>
<dbReference type="InterPro" id="IPR023874">
    <property type="entry name" value="DNA_rSAM_put"/>
</dbReference>
<dbReference type="Gene3D" id="1.10.150.320">
    <property type="entry name" value="Photosystem II 12 kDa extrinsic protein"/>
    <property type="match status" value="1"/>
</dbReference>
<evidence type="ECO:0000313" key="6">
    <source>
        <dbReference type="EMBL" id="THV58312.1"/>
    </source>
</evidence>
<name>A0A4S8RKT2_9FLAO</name>
<dbReference type="SFLD" id="SFLDG01102">
    <property type="entry name" value="Uncharacterised_Radical_SAM_Su"/>
    <property type="match status" value="1"/>
</dbReference>
<evidence type="ECO:0000313" key="7">
    <source>
        <dbReference type="Proteomes" id="UP000310406"/>
    </source>
</evidence>
<keyword evidence="4" id="KW-0408">Iron</keyword>
<dbReference type="RefSeq" id="WP_136566930.1">
    <property type="nucleotide sequence ID" value="NZ_SNTZ01000007.1"/>
</dbReference>
<dbReference type="GO" id="GO:0003824">
    <property type="term" value="F:catalytic activity"/>
    <property type="evidence" value="ECO:0007669"/>
    <property type="project" value="InterPro"/>
</dbReference>
<evidence type="ECO:0000256" key="5">
    <source>
        <dbReference type="ARBA" id="ARBA00023014"/>
    </source>
</evidence>